<dbReference type="AlphaFoldDB" id="A0A9Q0G6J2"/>
<dbReference type="EMBL" id="JAKUCV010002050">
    <property type="protein sequence ID" value="KAJ4844118.1"/>
    <property type="molecule type" value="Genomic_DNA"/>
</dbReference>
<evidence type="ECO:0000313" key="7">
    <source>
        <dbReference type="Proteomes" id="UP001141552"/>
    </source>
</evidence>
<keyword evidence="3" id="KW-0221">Differentiation</keyword>
<evidence type="ECO:0000256" key="2">
    <source>
        <dbReference type="ARBA" id="ARBA00022473"/>
    </source>
</evidence>
<gene>
    <name evidence="6" type="ORF">Tsubulata_028153</name>
</gene>
<protein>
    <recommendedName>
        <fullName evidence="8">FRIGIDA-like protein</fullName>
    </recommendedName>
</protein>
<name>A0A9Q0G6J2_9ROSI</name>
<evidence type="ECO:0008006" key="8">
    <source>
        <dbReference type="Google" id="ProtNLM"/>
    </source>
</evidence>
<comment type="caution">
    <text evidence="6">The sequence shown here is derived from an EMBL/GenBank/DDBJ whole genome shotgun (WGS) entry which is preliminary data.</text>
</comment>
<comment type="similarity">
    <text evidence="1">Belongs to the Frigida family.</text>
</comment>
<dbReference type="PANTHER" id="PTHR31791:SF37">
    <property type="entry name" value="A_TM021B04.7 PROTEIN"/>
    <property type="match status" value="1"/>
</dbReference>
<keyword evidence="5" id="KW-0175">Coiled coil</keyword>
<keyword evidence="4" id="KW-0287">Flowering</keyword>
<feature type="coiled-coil region" evidence="5">
    <location>
        <begin position="194"/>
        <end position="345"/>
    </location>
</feature>
<dbReference type="GO" id="GO:0009908">
    <property type="term" value="P:flower development"/>
    <property type="evidence" value="ECO:0007669"/>
    <property type="project" value="UniProtKB-KW"/>
</dbReference>
<sequence>MERDVMHDLAAVGLKKESLRKAFDQAQAQAASVLSFTVQWKDLESRFEATGERLLKRGQELDLQEKELREARRVVEQRENEAENRLKRVEECVDEYSRLRLKVQESELELHLARRAVEDCNVELSLKVERVGLVRKELMECSKELDARKKLLSMVENLVAEFSSDVASKEKELVLVRKDVEDLCVDIFVKTGELTSLEKLIGERSEELKRLEKLVGEETGECSEELKRIENLATEYNGDIESKDKELRLLREEADGFCEKICVKSKQLRSIETSVQERSQELEHIEKEVESRKGQVTDCNEELELKMKDLQRGRAEELQMAEKQLSEIRELVRKTSNDLDNEKARLHTINLLTEEKAKELEARKQEHDTIKKEHDTIKKSITVCSEELKLRETELELIEKCDCTEERKLKEKQIQSLLHSIVDCTKELKSMKDRKNTMQISIEQCGEELQSKENSLNLVKQSLTECCKELQSKEKNLDSVKESLTYFCEELQSKEKNLDSVKESLRDCYEELQSKEKNLDLVKKSLRDCCNELLAKKELGDSMNSLKKKLDERSEELVIKERLFEEAVNAFGLKEQQLHSLQRSLEERCKDLDLKENHLNSCQRIEQPENLKEVIVQCCNTGNGRKLLMLLNKHLSKHETIYNEVSTAIKSSLDPAKLVLDAMQGFFSPCLEKGEFDFAVVRRNCITLLEDLPKLSPLIKPHIREEAMKLAIEWKAKMMEMPENLLVVSGFLHLLAAFKLGSVEKAKELQSLLATVSQQSQETRLRKALERVHFFPGCFLLSRQVKVEQLSSPAHASADFSFGASTDERSSRLGQLDTMVDNELTHHEALAAIQSSPDPPKFVLEQLMKVSPDISLHVKEDARTLAIRWKENLRLRTENSIENIAFLLFLAAYGLVPYLSNDEIFGMVATFAQKKEAPEICRALGLTDKITDFIQDLIARKQYIEAVRFSCAFELVDKFPPVRIFRLYIESVMKAPSISIYRNIPHEVQCKAIDEAVVALMSILGCMADCKLEYRSLTEEINMSIIELEKRKTGVRASLKASPSTKQLEGVANRTTNMHLAQEHFFSPNIRDLQQVQSSNKRPRICISDEQPPSS</sequence>
<evidence type="ECO:0000256" key="4">
    <source>
        <dbReference type="ARBA" id="ARBA00023089"/>
    </source>
</evidence>
<evidence type="ECO:0000256" key="5">
    <source>
        <dbReference type="SAM" id="Coils"/>
    </source>
</evidence>
<proteinExistence type="inferred from homology"/>
<accession>A0A9Q0G6J2</accession>
<feature type="coiled-coil region" evidence="5">
    <location>
        <begin position="491"/>
        <end position="556"/>
    </location>
</feature>
<organism evidence="6 7">
    <name type="scientific">Turnera subulata</name>
    <dbReference type="NCBI Taxonomy" id="218843"/>
    <lineage>
        <taxon>Eukaryota</taxon>
        <taxon>Viridiplantae</taxon>
        <taxon>Streptophyta</taxon>
        <taxon>Embryophyta</taxon>
        <taxon>Tracheophyta</taxon>
        <taxon>Spermatophyta</taxon>
        <taxon>Magnoliopsida</taxon>
        <taxon>eudicotyledons</taxon>
        <taxon>Gunneridae</taxon>
        <taxon>Pentapetalae</taxon>
        <taxon>rosids</taxon>
        <taxon>fabids</taxon>
        <taxon>Malpighiales</taxon>
        <taxon>Passifloraceae</taxon>
        <taxon>Turnera</taxon>
    </lineage>
</organism>
<keyword evidence="2" id="KW-0217">Developmental protein</keyword>
<keyword evidence="7" id="KW-1185">Reference proteome</keyword>
<dbReference type="InterPro" id="IPR012474">
    <property type="entry name" value="Frigida"/>
</dbReference>
<reference evidence="6" key="1">
    <citation type="submission" date="2022-02" db="EMBL/GenBank/DDBJ databases">
        <authorList>
            <person name="Henning P.M."/>
            <person name="McCubbin A.G."/>
            <person name="Shore J.S."/>
        </authorList>
    </citation>
    <scope>NUCLEOTIDE SEQUENCE</scope>
    <source>
        <strain evidence="6">F60SS</strain>
        <tissue evidence="6">Leaves</tissue>
    </source>
</reference>
<feature type="coiled-coil region" evidence="5">
    <location>
        <begin position="61"/>
        <end position="109"/>
    </location>
</feature>
<dbReference type="GO" id="GO:0030154">
    <property type="term" value="P:cell differentiation"/>
    <property type="evidence" value="ECO:0007669"/>
    <property type="project" value="UniProtKB-KW"/>
</dbReference>
<reference evidence="6" key="2">
    <citation type="journal article" date="2023" name="Plants (Basel)">
        <title>Annotation of the Turnera subulata (Passifloraceae) Draft Genome Reveals the S-Locus Evolved after the Divergence of Turneroideae from Passifloroideae in a Stepwise Manner.</title>
        <authorList>
            <person name="Henning P.M."/>
            <person name="Roalson E.H."/>
            <person name="Mir W."/>
            <person name="McCubbin A.G."/>
            <person name="Shore J.S."/>
        </authorList>
    </citation>
    <scope>NUCLEOTIDE SEQUENCE</scope>
    <source>
        <strain evidence="6">F60SS</strain>
    </source>
</reference>
<dbReference type="Proteomes" id="UP001141552">
    <property type="component" value="Unassembled WGS sequence"/>
</dbReference>
<dbReference type="Pfam" id="PF07899">
    <property type="entry name" value="Frigida"/>
    <property type="match status" value="2"/>
</dbReference>
<evidence type="ECO:0000313" key="6">
    <source>
        <dbReference type="EMBL" id="KAJ4844118.1"/>
    </source>
</evidence>
<evidence type="ECO:0000256" key="3">
    <source>
        <dbReference type="ARBA" id="ARBA00022782"/>
    </source>
</evidence>
<dbReference type="PANTHER" id="PTHR31791">
    <property type="entry name" value="FRIGIDA-LIKE PROTEIN 3-RELATED"/>
    <property type="match status" value="1"/>
</dbReference>
<evidence type="ECO:0000256" key="1">
    <source>
        <dbReference type="ARBA" id="ARBA00008956"/>
    </source>
</evidence>
<dbReference type="OrthoDB" id="837511at2759"/>